<organism evidence="2 3">
    <name type="scientific">Blumeria hordei</name>
    <name type="common">Barley powdery mildew</name>
    <name type="synonym">Blumeria graminis f. sp. hordei</name>
    <dbReference type="NCBI Taxonomy" id="2867405"/>
    <lineage>
        <taxon>Eukaryota</taxon>
        <taxon>Fungi</taxon>
        <taxon>Dikarya</taxon>
        <taxon>Ascomycota</taxon>
        <taxon>Pezizomycotina</taxon>
        <taxon>Leotiomycetes</taxon>
        <taxon>Erysiphales</taxon>
        <taxon>Erysiphaceae</taxon>
        <taxon>Blumeria</taxon>
    </lineage>
</organism>
<evidence type="ECO:0000256" key="1">
    <source>
        <dbReference type="SAM" id="SignalP"/>
    </source>
</evidence>
<dbReference type="AlphaFoldDB" id="A0A383UMY1"/>
<dbReference type="VEuPathDB" id="FungiDB:BLGHR1_11375"/>
<feature type="signal peptide" evidence="1">
    <location>
        <begin position="1"/>
        <end position="21"/>
    </location>
</feature>
<sequence length="87" mass="10066">MKLLKISSAFLASCIFETIIAVQYFKCKHDTFTLDYVTRTANAARQMEMYSVHRFPKPYDLTGKSKSQDIYRQFPLSTSGEIWTGEI</sequence>
<evidence type="ECO:0000313" key="2">
    <source>
        <dbReference type="EMBL" id="SZF00632.1"/>
    </source>
</evidence>
<feature type="chain" id="PRO_5016756510" evidence="1">
    <location>
        <begin position="22"/>
        <end position="87"/>
    </location>
</feature>
<name>A0A383UMY1_BLUHO</name>
<accession>A0A383UMY1</accession>
<evidence type="ECO:0000313" key="3">
    <source>
        <dbReference type="Proteomes" id="UP000275772"/>
    </source>
</evidence>
<reference evidence="2 3" key="1">
    <citation type="submission" date="2017-11" db="EMBL/GenBank/DDBJ databases">
        <authorList>
            <person name="Kracher B."/>
        </authorList>
    </citation>
    <scope>NUCLEOTIDE SEQUENCE [LARGE SCALE GENOMIC DNA]</scope>
    <source>
        <strain evidence="2 3">RACE1</strain>
    </source>
</reference>
<dbReference type="EMBL" id="UNSH01000021">
    <property type="protein sequence ID" value="SZF00632.1"/>
    <property type="molecule type" value="Genomic_DNA"/>
</dbReference>
<dbReference type="Proteomes" id="UP000275772">
    <property type="component" value="Unassembled WGS sequence"/>
</dbReference>
<keyword evidence="1" id="KW-0732">Signal</keyword>
<gene>
    <name evidence="2" type="ORF">BLGHR1_11375</name>
</gene>
<protein>
    <submittedName>
        <fullName evidence="2">Uncharacterized protein</fullName>
    </submittedName>
</protein>
<proteinExistence type="predicted"/>